<feature type="transmembrane region" description="Helical" evidence="6">
    <location>
        <begin position="818"/>
        <end position="836"/>
    </location>
</feature>
<name>A0ABT8KXL8_9BACT</name>
<dbReference type="NCBIfam" id="TIGR03144">
    <property type="entry name" value="cytochr_II_ccsB"/>
    <property type="match status" value="1"/>
</dbReference>
<dbReference type="Proteomes" id="UP001172082">
    <property type="component" value="Unassembled WGS sequence"/>
</dbReference>
<dbReference type="Pfam" id="PF01578">
    <property type="entry name" value="Cytochrom_C_asm"/>
    <property type="match status" value="1"/>
</dbReference>
<feature type="transmembrane region" description="Helical" evidence="6">
    <location>
        <begin position="761"/>
        <end position="783"/>
    </location>
</feature>
<evidence type="ECO:0000313" key="9">
    <source>
        <dbReference type="EMBL" id="MDN5204692.1"/>
    </source>
</evidence>
<keyword evidence="10" id="KW-1185">Reference proteome</keyword>
<feature type="transmembrane region" description="Helical" evidence="6">
    <location>
        <begin position="940"/>
        <end position="958"/>
    </location>
</feature>
<dbReference type="InterPro" id="IPR002541">
    <property type="entry name" value="Cyt_c_assembly"/>
</dbReference>
<feature type="domain" description="Cytochrome c assembly protein" evidence="7">
    <location>
        <begin position="789"/>
        <end position="993"/>
    </location>
</feature>
<dbReference type="PANTHER" id="PTHR30071:SF1">
    <property type="entry name" value="CYTOCHROME B_B6 PROTEIN-RELATED"/>
    <property type="match status" value="1"/>
</dbReference>
<feature type="transmembrane region" description="Helical" evidence="6">
    <location>
        <begin position="851"/>
        <end position="881"/>
    </location>
</feature>
<dbReference type="Pfam" id="PF05140">
    <property type="entry name" value="ResB"/>
    <property type="match status" value="2"/>
</dbReference>
<keyword evidence="2 6" id="KW-0812">Transmembrane</keyword>
<evidence type="ECO:0000256" key="2">
    <source>
        <dbReference type="ARBA" id="ARBA00022692"/>
    </source>
</evidence>
<feature type="transmembrane region" description="Helical" evidence="6">
    <location>
        <begin position="1006"/>
        <end position="1023"/>
    </location>
</feature>
<keyword evidence="5 6" id="KW-0472">Membrane</keyword>
<evidence type="ECO:0000256" key="6">
    <source>
        <dbReference type="SAM" id="Phobius"/>
    </source>
</evidence>
<evidence type="ECO:0000256" key="4">
    <source>
        <dbReference type="ARBA" id="ARBA00022989"/>
    </source>
</evidence>
<feature type="transmembrane region" description="Helical" evidence="6">
    <location>
        <begin position="7"/>
        <end position="31"/>
    </location>
</feature>
<evidence type="ECO:0000313" key="10">
    <source>
        <dbReference type="Proteomes" id="UP001172082"/>
    </source>
</evidence>
<keyword evidence="4 6" id="KW-1133">Transmembrane helix</keyword>
<feature type="transmembrane region" description="Helical" evidence="6">
    <location>
        <begin position="965"/>
        <end position="986"/>
    </location>
</feature>
<evidence type="ECO:0000259" key="8">
    <source>
        <dbReference type="Pfam" id="PF05140"/>
    </source>
</evidence>
<feature type="transmembrane region" description="Helical" evidence="6">
    <location>
        <begin position="902"/>
        <end position="925"/>
    </location>
</feature>
<accession>A0ABT8KXL8</accession>
<feature type="domain" description="ResB-like" evidence="8">
    <location>
        <begin position="336"/>
        <end position="407"/>
    </location>
</feature>
<reference evidence="9" key="1">
    <citation type="submission" date="2023-06" db="EMBL/GenBank/DDBJ databases">
        <title>Genomic of Parafulvivirga corallium.</title>
        <authorList>
            <person name="Wang G."/>
        </authorList>
    </citation>
    <scope>NUCLEOTIDE SEQUENCE</scope>
    <source>
        <strain evidence="9">BMA10</strain>
    </source>
</reference>
<dbReference type="PANTHER" id="PTHR30071">
    <property type="entry name" value="HEME EXPORTER PROTEIN C"/>
    <property type="match status" value="1"/>
</dbReference>
<keyword evidence="3" id="KW-0201">Cytochrome c-type biogenesis</keyword>
<dbReference type="EMBL" id="JAUJEA010000012">
    <property type="protein sequence ID" value="MDN5204692.1"/>
    <property type="molecule type" value="Genomic_DNA"/>
</dbReference>
<dbReference type="InterPro" id="IPR045062">
    <property type="entry name" value="Cyt_c_biogenesis_CcsA/CcmC"/>
</dbReference>
<feature type="transmembrane region" description="Helical" evidence="6">
    <location>
        <begin position="454"/>
        <end position="475"/>
    </location>
</feature>
<feature type="transmembrane region" description="Helical" evidence="6">
    <location>
        <begin position="795"/>
        <end position="811"/>
    </location>
</feature>
<dbReference type="InterPro" id="IPR017562">
    <property type="entry name" value="Cyt_c_biogenesis_CcsA"/>
</dbReference>
<feature type="transmembrane region" description="Helical" evidence="6">
    <location>
        <begin position="75"/>
        <end position="98"/>
    </location>
</feature>
<evidence type="ECO:0000256" key="3">
    <source>
        <dbReference type="ARBA" id="ARBA00022748"/>
    </source>
</evidence>
<comment type="caution">
    <text evidence="9">The sequence shown here is derived from an EMBL/GenBank/DDBJ whole genome shotgun (WGS) entry which is preliminary data.</text>
</comment>
<dbReference type="RefSeq" id="WP_346754715.1">
    <property type="nucleotide sequence ID" value="NZ_JAUJEA010000012.1"/>
</dbReference>
<evidence type="ECO:0000256" key="1">
    <source>
        <dbReference type="ARBA" id="ARBA00004141"/>
    </source>
</evidence>
<evidence type="ECO:0000259" key="7">
    <source>
        <dbReference type="Pfam" id="PF01578"/>
    </source>
</evidence>
<gene>
    <name evidence="9" type="primary">ccsB</name>
    <name evidence="9" type="ORF">QQ008_25095</name>
</gene>
<organism evidence="9 10">
    <name type="scientific">Splendidivirga corallicola</name>
    <dbReference type="NCBI Taxonomy" id="3051826"/>
    <lineage>
        <taxon>Bacteria</taxon>
        <taxon>Pseudomonadati</taxon>
        <taxon>Bacteroidota</taxon>
        <taxon>Cytophagia</taxon>
        <taxon>Cytophagales</taxon>
        <taxon>Splendidivirgaceae</taxon>
        <taxon>Splendidivirga</taxon>
    </lineage>
</organism>
<evidence type="ECO:0000256" key="5">
    <source>
        <dbReference type="ARBA" id="ARBA00023136"/>
    </source>
</evidence>
<feature type="transmembrane region" description="Helical" evidence="6">
    <location>
        <begin position="730"/>
        <end position="749"/>
    </location>
</feature>
<feature type="transmembrane region" description="Helical" evidence="6">
    <location>
        <begin position="43"/>
        <end position="63"/>
    </location>
</feature>
<dbReference type="InterPro" id="IPR007816">
    <property type="entry name" value="ResB-like_domain"/>
</dbReference>
<comment type="subcellular location">
    <subcellularLocation>
        <location evidence="1">Membrane</location>
        <topology evidence="1">Multi-pass membrane protein</topology>
    </subcellularLocation>
</comment>
<feature type="domain" description="ResB-like" evidence="8">
    <location>
        <begin position="76"/>
        <end position="153"/>
    </location>
</feature>
<feature type="transmembrane region" description="Helical" evidence="6">
    <location>
        <begin position="419"/>
        <end position="442"/>
    </location>
</feature>
<sequence length="1038" mass="117834">MKKYFSFLFSTQFMTVLILLFCIGMGVATFVENDFGTPAARKLVFDATWFEIVIVLLAMNFIGNIKKYKLWKRTSWPVLTFHIALVTIIIGAAISRLIAFEGIMHIREGSQSNVIVSDKTYLQVSTKNGESFEKELLLTPITNNNFSWKLQADNKEVTINYVSYIPHAIEVYEKSDRGEAVIHLVASANTSGRTDFYIPKGKITNIFGTSISYGLPGMGDIQIIEDNGNLKIKPHHDITFMKMADQSRGIAKQDSLNPFHSAALYIHDGMSFVLKNAFDKAIYKIVPSEREEDKSKEDVLVVNVTSGSENSDVVLSGMKGILGSPKQVVLNDINLSMQYGSKTITTPFSIHLNDFQLQRYPGSQSPASFASEVKVIDENNSFPFRIYMNNVLDYRGYRFFQASYDSDELGTVLSVNHDFLGTVVTYLGYALMMLGMLMTLFWKGTRFSQLTKILANNKAVLIIIGICCFVVPLNAQQHTGISLHKIDSLFEQRRIDLQHANEFGGLLVQDEGGRVKPINTVASEVLRKLYKKTHFKGLNANQVFLSMHADPMLWSFMPIIRITKGKHTLEQFSTLKGKHARYVDFFDNEGNYLLADATEKVVQKREAERNDADKLLLEVSQRVTLMYELFNGKLLRLFPLPNDPNQKWYSYTDLGVGFTGEDSTFVYNIPYIYFRDVKKAIASNDWSEATEKLTYFDKYQQHYGKEIMPSESKVKLEMAYNEYEVFNKLYKYYGLVGFLMLVVLIINIFKQKSWLHKLSVFGAGAILLMFIAHTLGLGVRWYISGHAPWSNAYESMVYVAWSTVLVGLLFIRRSKITLSATAIMASIFLMVAHWSWMDPEINNLVPVLNSYWLMIHVAIIVASYGPFTLAFLLGIISLILFTMQTKANQRIVKKHIDRLTQINEVTITIGVFLLAAGTFLGGVWANESWGRYWSWDPKETWALISIMIYAFVLHMRLIPGLKGNYTFNLAAILSYSSIMMTYFGVNYYLAGMHSYAKGDPVPVPDFVYYTVGSIVVLAIIAYWRKIMSVSVKTAQLQN</sequence>
<proteinExistence type="predicted"/>
<protein>
    <submittedName>
        <fullName evidence="9">C-type cytochrome biogenesis protein CcsB</fullName>
    </submittedName>
</protein>